<organism evidence="9 10">
    <name type="scientific">Maribacter vaceletii</name>
    <dbReference type="NCBI Taxonomy" id="1206816"/>
    <lineage>
        <taxon>Bacteria</taxon>
        <taxon>Pseudomonadati</taxon>
        <taxon>Bacteroidota</taxon>
        <taxon>Flavobacteriia</taxon>
        <taxon>Flavobacteriales</taxon>
        <taxon>Flavobacteriaceae</taxon>
        <taxon>Maribacter</taxon>
    </lineage>
</organism>
<sequence>MNETIKTVPEVTSEELERIFKLQKENQFAVGNTTVSQRKAKLKLLHKAILKYRPEIKDVMFKDYKKHPSEVDLTEVFPITSEIKHAKRNLSRWMGKRKVTTPIALLGSSSYIKYEPKGVVLIISPWNFPFNLTFGPLVGAIAAGNTVIIKPSEHTPNSSALMKKIISEVFNENEVALIEGSIEASKTLLAQPFNHIFFTGAPNIGKVVMAAAAKHLTSVTLELGGKSPTIVDETANIDMAARRIAWGKYLNNGQVCIAPDYVFVHESKKELFLKTVEKYIKKFYTEDISNETSYSRIVNERHFNRIKGYVEDAIQKGAKVNIGGEFDDAQNYISPTVISEVPSDADLMTNEIFGPIMPVYAFSNLNEVINKINEKEKPLSLYIYSKSSKNIKYILNNTRAGGGCINHSAVHFFNTNLPFGGSNNSGIGKGHGWHGFQSFSNPRGILKQHIPNALELLLPPYNDFKQNLINLTIKYF</sequence>
<dbReference type="EMBL" id="RBIQ01000010">
    <property type="protein sequence ID" value="RKR07973.1"/>
    <property type="molecule type" value="Genomic_DNA"/>
</dbReference>
<name>A0A495DU12_9FLAO</name>
<dbReference type="GO" id="GO:0005737">
    <property type="term" value="C:cytoplasm"/>
    <property type="evidence" value="ECO:0007669"/>
    <property type="project" value="TreeGrafter"/>
</dbReference>
<dbReference type="Gene3D" id="3.40.309.10">
    <property type="entry name" value="Aldehyde Dehydrogenase, Chain A, domain 2"/>
    <property type="match status" value="1"/>
</dbReference>
<accession>A0A495DU12</accession>
<evidence type="ECO:0000256" key="3">
    <source>
        <dbReference type="ARBA" id="ARBA00023027"/>
    </source>
</evidence>
<keyword evidence="10" id="KW-1185">Reference proteome</keyword>
<keyword evidence="3" id="KW-0520">NAD</keyword>
<proteinExistence type="inferred from homology"/>
<dbReference type="PANTHER" id="PTHR43570">
    <property type="entry name" value="ALDEHYDE DEHYDROGENASE"/>
    <property type="match status" value="1"/>
</dbReference>
<dbReference type="GO" id="GO:0006081">
    <property type="term" value="P:aldehyde metabolic process"/>
    <property type="evidence" value="ECO:0007669"/>
    <property type="project" value="InterPro"/>
</dbReference>
<feature type="active site" evidence="5 6">
    <location>
        <position position="222"/>
    </location>
</feature>
<reference evidence="9 10" key="1">
    <citation type="submission" date="2018-10" db="EMBL/GenBank/DDBJ databases">
        <title>Genomic Encyclopedia of Archaeal and Bacterial Type Strains, Phase II (KMG-II): from individual species to whole genera.</title>
        <authorList>
            <person name="Goeker M."/>
        </authorList>
    </citation>
    <scope>NUCLEOTIDE SEQUENCE [LARGE SCALE GENOMIC DNA]</scope>
    <source>
        <strain evidence="9 10">DSM 25230</strain>
    </source>
</reference>
<dbReference type="PIRSF" id="PIRSF036492">
    <property type="entry name" value="ALDH"/>
    <property type="match status" value="1"/>
</dbReference>
<dbReference type="SUPFAM" id="SSF53720">
    <property type="entry name" value="ALDH-like"/>
    <property type="match status" value="1"/>
</dbReference>
<keyword evidence="2 4" id="KW-0560">Oxidoreductase</keyword>
<comment type="similarity">
    <text evidence="1 4 7">Belongs to the aldehyde dehydrogenase family.</text>
</comment>
<evidence type="ECO:0000259" key="8">
    <source>
        <dbReference type="Pfam" id="PF00171"/>
    </source>
</evidence>
<dbReference type="InterPro" id="IPR029510">
    <property type="entry name" value="Ald_DH_CS_GLU"/>
</dbReference>
<feature type="active site" evidence="5">
    <location>
        <position position="256"/>
    </location>
</feature>
<evidence type="ECO:0000313" key="9">
    <source>
        <dbReference type="EMBL" id="RKR07973.1"/>
    </source>
</evidence>
<evidence type="ECO:0000256" key="7">
    <source>
        <dbReference type="RuleBase" id="RU003345"/>
    </source>
</evidence>
<dbReference type="InterPro" id="IPR015590">
    <property type="entry name" value="Aldehyde_DH_dom"/>
</dbReference>
<evidence type="ECO:0000256" key="4">
    <source>
        <dbReference type="PIRNR" id="PIRNR036492"/>
    </source>
</evidence>
<dbReference type="PROSITE" id="PS00687">
    <property type="entry name" value="ALDEHYDE_DEHYDR_GLU"/>
    <property type="match status" value="1"/>
</dbReference>
<dbReference type="InterPro" id="IPR016160">
    <property type="entry name" value="Ald_DH_CS_CYS"/>
</dbReference>
<dbReference type="InterPro" id="IPR016163">
    <property type="entry name" value="Ald_DH_C"/>
</dbReference>
<feature type="domain" description="Aldehyde dehydrogenase" evidence="8">
    <location>
        <begin position="2"/>
        <end position="442"/>
    </location>
</feature>
<dbReference type="Pfam" id="PF00171">
    <property type="entry name" value="Aldedh"/>
    <property type="match status" value="1"/>
</dbReference>
<evidence type="ECO:0000256" key="6">
    <source>
        <dbReference type="PROSITE-ProRule" id="PRU10007"/>
    </source>
</evidence>
<dbReference type="PROSITE" id="PS00070">
    <property type="entry name" value="ALDEHYDE_DEHYDR_CYS"/>
    <property type="match status" value="1"/>
</dbReference>
<dbReference type="RefSeq" id="WP_121068744.1">
    <property type="nucleotide sequence ID" value="NZ_RBIQ01000010.1"/>
</dbReference>
<dbReference type="CDD" id="cd07134">
    <property type="entry name" value="ALDH_AlkH-like"/>
    <property type="match status" value="1"/>
</dbReference>
<dbReference type="FunFam" id="3.40.605.10:FF:000004">
    <property type="entry name" value="Aldehyde dehydrogenase"/>
    <property type="match status" value="1"/>
</dbReference>
<dbReference type="OrthoDB" id="1394754at2"/>
<dbReference type="Gene3D" id="3.40.605.10">
    <property type="entry name" value="Aldehyde Dehydrogenase, Chain A, domain 1"/>
    <property type="match status" value="1"/>
</dbReference>
<evidence type="ECO:0000256" key="1">
    <source>
        <dbReference type="ARBA" id="ARBA00009986"/>
    </source>
</evidence>
<evidence type="ECO:0000256" key="2">
    <source>
        <dbReference type="ARBA" id="ARBA00023002"/>
    </source>
</evidence>
<evidence type="ECO:0000313" key="10">
    <source>
        <dbReference type="Proteomes" id="UP000269412"/>
    </source>
</evidence>
<protein>
    <recommendedName>
        <fullName evidence="4">Aldehyde dehydrogenase</fullName>
    </recommendedName>
</protein>
<dbReference type="InterPro" id="IPR016162">
    <property type="entry name" value="Ald_DH_N"/>
</dbReference>
<gene>
    <name evidence="9" type="ORF">CLV91_2738</name>
</gene>
<dbReference type="AlphaFoldDB" id="A0A495DU12"/>
<dbReference type="FunFam" id="3.40.309.10:FF:000025">
    <property type="entry name" value="Aldehyde dehydrogenase"/>
    <property type="match status" value="1"/>
</dbReference>
<comment type="caution">
    <text evidence="9">The sequence shown here is derived from an EMBL/GenBank/DDBJ whole genome shotgun (WGS) entry which is preliminary data.</text>
</comment>
<dbReference type="GO" id="GO:0004029">
    <property type="term" value="F:aldehyde dehydrogenase (NAD+) activity"/>
    <property type="evidence" value="ECO:0007669"/>
    <property type="project" value="TreeGrafter"/>
</dbReference>
<dbReference type="Proteomes" id="UP000269412">
    <property type="component" value="Unassembled WGS sequence"/>
</dbReference>
<dbReference type="InterPro" id="IPR016161">
    <property type="entry name" value="Ald_DH/histidinol_DH"/>
</dbReference>
<dbReference type="PANTHER" id="PTHR43570:SF20">
    <property type="entry name" value="ALDEHYDE DEHYDROGENASE ALDX-RELATED"/>
    <property type="match status" value="1"/>
</dbReference>
<evidence type="ECO:0000256" key="5">
    <source>
        <dbReference type="PIRSR" id="PIRSR036492-1"/>
    </source>
</evidence>
<dbReference type="InterPro" id="IPR012394">
    <property type="entry name" value="Aldehyde_DH_NAD(P)"/>
</dbReference>